<dbReference type="GO" id="GO:0008270">
    <property type="term" value="F:zinc ion binding"/>
    <property type="evidence" value="ECO:0007669"/>
    <property type="project" value="UniProtKB-KW"/>
</dbReference>
<evidence type="ECO:0000256" key="6">
    <source>
        <dbReference type="SAM" id="Coils"/>
    </source>
</evidence>
<comment type="caution">
    <text evidence="10">The sequence shown here is derived from an EMBL/GenBank/DDBJ whole genome shotgun (WGS) entry which is preliminary data.</text>
</comment>
<dbReference type="PANTHER" id="PTHR22706:SF1">
    <property type="entry name" value="ASSEMBLY FACTOR FOR SPINDLE MICROTUBULES"/>
    <property type="match status" value="1"/>
</dbReference>
<evidence type="ECO:0000256" key="7">
    <source>
        <dbReference type="SAM" id="MobiDB-lite"/>
    </source>
</evidence>
<dbReference type="CDD" id="cd19757">
    <property type="entry name" value="Bbox1"/>
    <property type="match status" value="1"/>
</dbReference>
<dbReference type="PROSITE" id="PS00028">
    <property type="entry name" value="ZINC_FINGER_C2H2_1"/>
    <property type="match status" value="1"/>
</dbReference>
<evidence type="ECO:0000313" key="10">
    <source>
        <dbReference type="EMBL" id="KAJ0400778.1"/>
    </source>
</evidence>
<feature type="compositionally biased region" description="Pro residues" evidence="7">
    <location>
        <begin position="407"/>
        <end position="417"/>
    </location>
</feature>
<feature type="compositionally biased region" description="Basic and acidic residues" evidence="7">
    <location>
        <begin position="177"/>
        <end position="193"/>
    </location>
</feature>
<dbReference type="CDD" id="cd00201">
    <property type="entry name" value="WW"/>
    <property type="match status" value="1"/>
</dbReference>
<feature type="compositionally biased region" description="Low complexity" evidence="7">
    <location>
        <begin position="203"/>
        <end position="214"/>
    </location>
</feature>
<comment type="subcellular location">
    <subcellularLocation>
        <location evidence="1">Cytoplasm</location>
    </subcellularLocation>
</comment>
<feature type="compositionally biased region" description="Basic and acidic residues" evidence="7">
    <location>
        <begin position="2727"/>
        <end position="2740"/>
    </location>
</feature>
<dbReference type="EMBL" id="JAKCXM010000146">
    <property type="protein sequence ID" value="KAJ0400778.1"/>
    <property type="molecule type" value="Genomic_DNA"/>
</dbReference>
<evidence type="ECO:0000256" key="1">
    <source>
        <dbReference type="ARBA" id="ARBA00004496"/>
    </source>
</evidence>
<evidence type="ECO:0000256" key="5">
    <source>
        <dbReference type="PROSITE-ProRule" id="PRU00024"/>
    </source>
</evidence>
<protein>
    <recommendedName>
        <fullName evidence="12">WW domain-containing protein</fullName>
    </recommendedName>
</protein>
<dbReference type="PROSITE" id="PS01159">
    <property type="entry name" value="WW_DOMAIN_1"/>
    <property type="match status" value="1"/>
</dbReference>
<organism evidence="10 11">
    <name type="scientific">Pythium insidiosum</name>
    <name type="common">Pythiosis disease agent</name>
    <dbReference type="NCBI Taxonomy" id="114742"/>
    <lineage>
        <taxon>Eukaryota</taxon>
        <taxon>Sar</taxon>
        <taxon>Stramenopiles</taxon>
        <taxon>Oomycota</taxon>
        <taxon>Peronosporomycetes</taxon>
        <taxon>Pythiales</taxon>
        <taxon>Pythiaceae</taxon>
        <taxon>Pythium</taxon>
    </lineage>
</organism>
<name>A0AAD5M2M4_PYTIN</name>
<feature type="region of interest" description="Disordered" evidence="7">
    <location>
        <begin position="278"/>
        <end position="332"/>
    </location>
</feature>
<reference evidence="10" key="1">
    <citation type="submission" date="2021-12" db="EMBL/GenBank/DDBJ databases">
        <title>Prjna785345.</title>
        <authorList>
            <person name="Rujirawat T."/>
            <person name="Krajaejun T."/>
        </authorList>
    </citation>
    <scope>NUCLEOTIDE SEQUENCE</scope>
    <source>
        <strain evidence="10">Pi057C3</strain>
    </source>
</reference>
<dbReference type="InterPro" id="IPR013087">
    <property type="entry name" value="Znf_C2H2_type"/>
</dbReference>
<evidence type="ECO:0000256" key="4">
    <source>
        <dbReference type="ARBA" id="ARBA00022860"/>
    </source>
</evidence>
<dbReference type="Gene3D" id="2.20.70.10">
    <property type="match status" value="1"/>
</dbReference>
<dbReference type="InterPro" id="IPR000048">
    <property type="entry name" value="IQ_motif_EF-hand-BS"/>
</dbReference>
<evidence type="ECO:0000259" key="8">
    <source>
        <dbReference type="PROSITE" id="PS50020"/>
    </source>
</evidence>
<dbReference type="PROSITE" id="PS50096">
    <property type="entry name" value="IQ"/>
    <property type="match status" value="5"/>
</dbReference>
<feature type="region of interest" description="Disordered" evidence="7">
    <location>
        <begin position="1693"/>
        <end position="1713"/>
    </location>
</feature>
<keyword evidence="11" id="KW-1185">Reference proteome</keyword>
<evidence type="ECO:0000256" key="3">
    <source>
        <dbReference type="ARBA" id="ARBA00022737"/>
    </source>
</evidence>
<dbReference type="PANTHER" id="PTHR22706">
    <property type="entry name" value="ASSEMBLY FACTOR FOR SPINDLE MICROTUBULES"/>
    <property type="match status" value="1"/>
</dbReference>
<keyword evidence="3" id="KW-0677">Repeat</keyword>
<feature type="compositionally biased region" description="Low complexity" evidence="7">
    <location>
        <begin position="2608"/>
        <end position="2623"/>
    </location>
</feature>
<dbReference type="GO" id="GO:0000278">
    <property type="term" value="P:mitotic cell cycle"/>
    <property type="evidence" value="ECO:0007669"/>
    <property type="project" value="TreeGrafter"/>
</dbReference>
<evidence type="ECO:0008006" key="12">
    <source>
        <dbReference type="Google" id="ProtNLM"/>
    </source>
</evidence>
<dbReference type="GO" id="GO:0051295">
    <property type="term" value="P:establishment of meiotic spindle localization"/>
    <property type="evidence" value="ECO:0007669"/>
    <property type="project" value="TreeGrafter"/>
</dbReference>
<keyword evidence="5" id="KW-0479">Metal-binding</keyword>
<dbReference type="GO" id="GO:0005737">
    <property type="term" value="C:cytoplasm"/>
    <property type="evidence" value="ECO:0007669"/>
    <property type="project" value="UniProtKB-SubCell"/>
</dbReference>
<feature type="compositionally biased region" description="Basic and acidic residues" evidence="7">
    <location>
        <begin position="310"/>
        <end position="320"/>
    </location>
</feature>
<keyword evidence="2" id="KW-0963">Cytoplasm</keyword>
<dbReference type="GO" id="GO:0007051">
    <property type="term" value="P:spindle organization"/>
    <property type="evidence" value="ECO:0007669"/>
    <property type="project" value="TreeGrafter"/>
</dbReference>
<feature type="coiled-coil region" evidence="6">
    <location>
        <begin position="1230"/>
        <end position="1303"/>
    </location>
</feature>
<keyword evidence="5" id="KW-0862">Zinc</keyword>
<evidence type="ECO:0000259" key="9">
    <source>
        <dbReference type="PROSITE" id="PS50119"/>
    </source>
</evidence>
<keyword evidence="6" id="KW-0175">Coiled coil</keyword>
<gene>
    <name evidence="10" type="ORF">P43SY_004873</name>
</gene>
<proteinExistence type="predicted"/>
<dbReference type="InterPro" id="IPR000315">
    <property type="entry name" value="Znf_B-box"/>
</dbReference>
<keyword evidence="4" id="KW-0112">Calmodulin-binding</keyword>
<feature type="compositionally biased region" description="Acidic residues" evidence="7">
    <location>
        <begin position="426"/>
        <end position="435"/>
    </location>
</feature>
<feature type="region of interest" description="Disordered" evidence="7">
    <location>
        <begin position="177"/>
        <end position="238"/>
    </location>
</feature>
<feature type="region of interest" description="Disordered" evidence="7">
    <location>
        <begin position="2607"/>
        <end position="2647"/>
    </location>
</feature>
<dbReference type="SMART" id="SM00015">
    <property type="entry name" value="IQ"/>
    <property type="match status" value="11"/>
</dbReference>
<feature type="compositionally biased region" description="Basic residues" evidence="7">
    <location>
        <begin position="2632"/>
        <end position="2641"/>
    </location>
</feature>
<dbReference type="Proteomes" id="UP001209570">
    <property type="component" value="Unassembled WGS sequence"/>
</dbReference>
<dbReference type="GO" id="GO:0005516">
    <property type="term" value="F:calmodulin binding"/>
    <property type="evidence" value="ECO:0007669"/>
    <property type="project" value="UniProtKB-KW"/>
</dbReference>
<dbReference type="PROSITE" id="PS50020">
    <property type="entry name" value="WW_DOMAIN_2"/>
    <property type="match status" value="1"/>
</dbReference>
<dbReference type="InterPro" id="IPR001202">
    <property type="entry name" value="WW_dom"/>
</dbReference>
<feature type="domain" description="B box-type" evidence="9">
    <location>
        <begin position="2463"/>
        <end position="2509"/>
    </location>
</feature>
<feature type="compositionally biased region" description="Basic residues" evidence="7">
    <location>
        <begin position="2741"/>
        <end position="2750"/>
    </location>
</feature>
<evidence type="ECO:0000313" key="11">
    <source>
        <dbReference type="Proteomes" id="UP001209570"/>
    </source>
</evidence>
<feature type="region of interest" description="Disordered" evidence="7">
    <location>
        <begin position="2719"/>
        <end position="2750"/>
    </location>
</feature>
<feature type="region of interest" description="Disordered" evidence="7">
    <location>
        <begin position="384"/>
        <end position="438"/>
    </location>
</feature>
<dbReference type="GO" id="GO:0000922">
    <property type="term" value="C:spindle pole"/>
    <property type="evidence" value="ECO:0007669"/>
    <property type="project" value="TreeGrafter"/>
</dbReference>
<accession>A0AAD5M2M4</accession>
<feature type="domain" description="WW" evidence="8">
    <location>
        <begin position="1797"/>
        <end position="1831"/>
    </location>
</feature>
<sequence length="2750" mass="312273">MEAAASRSALSRHRKRRLLEATEHVSPLDELRVVRVAAGRTTLRGRPPADVESTVGHGIRVLRNVKNNVYHRAMAARTLGLLMAEDTALQQRLRLESDVLVDALLQLINYCRRQPTQNADTRRVHVNCCLVISMVMAPAARQQLVVSLDSELLAMPARPVERDSGFLLLTISGRPETAADRRDDAPSENDTRVSRHVAPSPPRAALRELPAARASPPPRPPVAKKPQDTKRQPSESILVPTSRVVSALPTMAEDLARRSTPTRVFKMDRNRVVTPALTRPSASAVGDRQTPLPMIPPSRGFLPRPPALDGGHDDTDERVESALSSPPPPSAALMQSAHMVEILRTGRMPVATPQYFHEHLRDGTASTQGRSRLQVVEWAAWQRAQSSGVGSVEVPTPPTPGRFSEPTPTPTPSADKPPSPRRQAGEEAEREDIDTPEFKRHRLREILSSPIDPLPGNTQRLNSLADRVNTSVLSSLDAQLQELRRADDRARLEMRAMIDAERDKLPLRFLFQLPGGAAYCRQRMRRAMELWVHEFEANQMRMALLQWKAVVEQGRYRARGEAYHRLAVEKRMRVAIEFVLRGFQAQAFARWVEAVRPLLWRDRDAAVRVVQRQVRRRLTLLAFLAHCEAFPFSSPRLRDGVRLAPYRGLPFEIPRVVRETRRRLWSAAELVQGVFRLRRFRGFLRRFRVAATAIQAQARRRIAQQHYRSLLRRIVLFQAQVRMQRCARAFRRVRDAAVLVQLNFRAVRVRRMRRLVLHARRRASERVLSAALSLQRVARGWLGRLDARRRRRERDEEFHAALVVQRAWYRRNNEWSTFLLLGCLREQEAEDEALRRLVLAFQHGHMARVIQRAWRELRCARRHAAAVVVQRNVRRWRATRIVQRRRRELMAHRRLKWFLRVRHRVRVETATRLQFWWLRVVPRRLEQHLRARRLSAERQRDRDRYRREYAAASVIAALARGRRGRRRARAERSARCVQRAVRAFLAWRRYLRELAAIRRATAQLVAAQWLGAAVDAVRDRRLATLHAAAREIQRFARGVGTRLRLARALVGDELRHRMACRLQQLWRQNAQRRVARRVLRAQRRRAQNPFRASGTSVAAVLADATRRAGELVDLDDDVRGLHAVAWLRRLGLDDKYLSLVESHNWLRRESAPVLDGVGNELHAAGDGGLAALRRHVAGTDNDACRAALEELLGVSDDEDLDAMATSLRGVEILCAAKTLRARCDREKTALALDERRRDVLQRQLAQATDRRDALVARLDELATETREFRHPPKALRDAQKELSQQLTEALADVERARKEQRRVADACTTRRQALAALQSELSTREKEEVSALYDRQLFRLLLPGTAGERVARELFLQAFPGLEARATTFVRAIAESPVSQWQLVRFFRQNTTIAAVKAFTRTLIEFDAASDMRRYDLARWNACADVLQYACERVCELLAVPVEALALAQPQSTGNGLTATVVALFQDAARQSQPAQRAYAWLRGVQRLVEMNAVATRLQAQWRRRCSKRVVAMLRRSRWKTELQAAYLADIHGDYVTPLWRAERERERKELDEWEAATRRAEREELLAQTLRFPFQEEWYDDGQYMAYFREDPSSGERIYVEDGTRPVYTVDEEDAAIRIQALGRRYLARLEALRRQRAERRQRYRQSIERLWRAAARERAQTTTLRLELHVTPDTTVSALTRTRSDAVTRARQAAAPKTRGKKQAAAATSQKTQVSRYDSLAALEKAVAPIEIAWRRQYDRSVRAEHRRHSLFPLKSRPPNAHAGAIVDLLEQTQRLQRCLAPHVAGSARLQYTKGCLRFGWRAVQHESGRPEYFVHEATRETSWDKPEYSFDDEFAAIKMQSLVRMLVAQNRRLAMLEAVSLVDLVHDAVRQAERIGWVGFGLEGMSTAVYLSRLGLSKLVPKLGKLKRPDDVCSMPEAKLKTLGCTKEEIAVIRAAPTRLPCRAPLLPSLMALDANAKHAFNALPSERVVTQLVSQAFPNQQGRVLGLVRAIKGSSTPVSYRQLEMHLRLYAGRPDDALAHVSEIASLPFATQEPQEHAIARLFVRGLARCVVWAANLRLRSLHASLTLVLRVALAVAPRSSAFPPLVVADTTPLARVPDAELAAAAVLARRRYPDRVVKGLWEMPIGGASDDGAPAFSFAQVALYVRECGLQLVLRFVRSVVLAQAQFRMLVTRRWYLALLAFRAAAATTLQCAWRVHVAVGARQLLESQQRSDYEQGYERYTRSFFYVYRPTQEKLLEEPRDHRGALLPFRPMVQDRVTKRWMLAWPHLDRKGRRGRHDEQGDDDEWGLGAGASPCSVCHAERAVRRCNECFSPAGDYVDHCLACWYDRHAGDTSWHSFATFHALRQSQQAALPRAVLAFHCVECKRFSTLRCLMCREHYCERCFARVHRRGHTRVRHTSEAYAPQAEVCVECEARVAFQRCLVCGDGMCEDCLARSHAHGARAAHELRLLRQPLAAPEHVYCEQCHARRGDLRCEHCALALCAVCLGAPERHGVLCPETALQQRQRELLGDRVCVDCGRPADRACDTCGDRYCSVRWMGNPGCFERFHRKGRRADHTCSALEAAPLPPELLALEDAVRTKRRRDAEAAEAEAKRLAAEMLQASGPGSGSVASASSPGTPTPAVPRPRPRRRKTARGKTSASATVCSVAGCEAASLSVQLSFCARHLTLQHALEITRSDPLEAAKLLALLDKHGGRLPETRAGPLARVWQALATAHRRPKTTKPEQAKPKQEKSSAKKTKKKEGE</sequence>
<keyword evidence="5" id="KW-0863">Zinc-finger</keyword>
<evidence type="ECO:0000256" key="2">
    <source>
        <dbReference type="ARBA" id="ARBA00022490"/>
    </source>
</evidence>
<dbReference type="InterPro" id="IPR051185">
    <property type="entry name" value="ASPM"/>
</dbReference>
<dbReference type="PROSITE" id="PS50119">
    <property type="entry name" value="ZF_BBOX"/>
    <property type="match status" value="1"/>
</dbReference>